<accession>A0ACA9KB96</accession>
<comment type="caution">
    <text evidence="1">The sequence shown here is derived from an EMBL/GenBank/DDBJ whole genome shotgun (WGS) entry which is preliminary data.</text>
</comment>
<name>A0ACA9KB96_9GLOM</name>
<sequence>MAFNNRNSRLRFKRNIRRNRQFSIRPINNNGTSRSVIPHVNALQIRPPSASITMEEEMVHEGFAFNLQYQSTQGSNEISTFLNINILQNLSYSS</sequence>
<reference evidence="1" key="1">
    <citation type="submission" date="2021-06" db="EMBL/GenBank/DDBJ databases">
        <authorList>
            <person name="Kallberg Y."/>
            <person name="Tangrot J."/>
            <person name="Rosling A."/>
        </authorList>
    </citation>
    <scope>NUCLEOTIDE SEQUENCE</scope>
    <source>
        <strain evidence="1">AU212A</strain>
    </source>
</reference>
<evidence type="ECO:0000313" key="1">
    <source>
        <dbReference type="EMBL" id="CAG8463306.1"/>
    </source>
</evidence>
<dbReference type="EMBL" id="CAJVPM010001272">
    <property type="protein sequence ID" value="CAG8463306.1"/>
    <property type="molecule type" value="Genomic_DNA"/>
</dbReference>
<organism evidence="1 2">
    <name type="scientific">Scutellospora calospora</name>
    <dbReference type="NCBI Taxonomy" id="85575"/>
    <lineage>
        <taxon>Eukaryota</taxon>
        <taxon>Fungi</taxon>
        <taxon>Fungi incertae sedis</taxon>
        <taxon>Mucoromycota</taxon>
        <taxon>Glomeromycotina</taxon>
        <taxon>Glomeromycetes</taxon>
        <taxon>Diversisporales</taxon>
        <taxon>Gigasporaceae</taxon>
        <taxon>Scutellospora</taxon>
    </lineage>
</organism>
<dbReference type="Proteomes" id="UP000789860">
    <property type="component" value="Unassembled WGS sequence"/>
</dbReference>
<gene>
    <name evidence="1" type="ORF">SCALOS_LOCUS1706</name>
</gene>
<keyword evidence="2" id="KW-1185">Reference proteome</keyword>
<protein>
    <submittedName>
        <fullName evidence="1">7553_t:CDS:1</fullName>
    </submittedName>
</protein>
<proteinExistence type="predicted"/>
<evidence type="ECO:0000313" key="2">
    <source>
        <dbReference type="Proteomes" id="UP000789860"/>
    </source>
</evidence>